<evidence type="ECO:0000259" key="8">
    <source>
        <dbReference type="Pfam" id="PF10470"/>
    </source>
</evidence>
<dbReference type="Gene3D" id="3.90.1140.10">
    <property type="entry name" value="Cyclic phosphodiesterase"/>
    <property type="match status" value="1"/>
</dbReference>
<dbReference type="Pfam" id="PF10469">
    <property type="entry name" value="AKAP7_NLS"/>
    <property type="match status" value="1"/>
</dbReference>
<keyword evidence="10" id="KW-1185">Reference proteome</keyword>
<dbReference type="InterPro" id="IPR019511">
    <property type="entry name" value="AKAP7_RI-RII-bd_dom"/>
</dbReference>
<feature type="domain" description="A-kinase anchor protein 7-like phosphoesterase" evidence="7">
    <location>
        <begin position="184"/>
        <end position="382"/>
    </location>
</feature>
<proteinExistence type="predicted"/>
<evidence type="ECO:0000256" key="6">
    <source>
        <dbReference type="SAM" id="MobiDB-lite"/>
    </source>
</evidence>
<evidence type="ECO:0000256" key="2">
    <source>
        <dbReference type="ARBA" id="ARBA00004496"/>
    </source>
</evidence>
<dbReference type="SUPFAM" id="SSF55144">
    <property type="entry name" value="LigT-like"/>
    <property type="match status" value="1"/>
</dbReference>
<dbReference type="InterPro" id="IPR019510">
    <property type="entry name" value="AKAP7-like_phosphoesterase"/>
</dbReference>
<evidence type="ECO:0000313" key="10">
    <source>
        <dbReference type="Proteomes" id="UP000261540"/>
    </source>
</evidence>
<evidence type="ECO:0000256" key="4">
    <source>
        <dbReference type="ARBA" id="ARBA00023242"/>
    </source>
</evidence>
<dbReference type="InterPro" id="IPR009097">
    <property type="entry name" value="Cyclic_Pdiesterase"/>
</dbReference>
<feature type="region of interest" description="Disordered" evidence="6">
    <location>
        <begin position="154"/>
        <end position="184"/>
    </location>
</feature>
<dbReference type="GO" id="GO:0005829">
    <property type="term" value="C:cytosol"/>
    <property type="evidence" value="ECO:0007669"/>
    <property type="project" value="TreeGrafter"/>
</dbReference>
<reference evidence="9" key="2">
    <citation type="submission" date="2025-09" db="UniProtKB">
        <authorList>
            <consortium name="Ensembl"/>
        </authorList>
    </citation>
    <scope>IDENTIFICATION</scope>
</reference>
<dbReference type="Ensembl" id="ENSPKIT00000013338.1">
    <property type="protein sequence ID" value="ENSPKIP00000032471.1"/>
    <property type="gene ID" value="ENSPKIG00000012538.1"/>
</dbReference>
<dbReference type="AlphaFoldDB" id="A0A3B3SQX0"/>
<feature type="region of interest" description="Disordered" evidence="6">
    <location>
        <begin position="82"/>
        <end position="126"/>
    </location>
</feature>
<dbReference type="STRING" id="1676925.ENSPKIP00000032471"/>
<evidence type="ECO:0000313" key="9">
    <source>
        <dbReference type="Ensembl" id="ENSPKIP00000032471.1"/>
    </source>
</evidence>
<dbReference type="PANTHER" id="PTHR15934">
    <property type="entry name" value="RNA 2',3'-CYCLIC PHOSPHODIESTERASE"/>
    <property type="match status" value="1"/>
</dbReference>
<dbReference type="FunFam" id="3.90.1140.10:FF:000004">
    <property type="entry name" value="A-kinase anchoring protein 7 isoform X1"/>
    <property type="match status" value="1"/>
</dbReference>
<dbReference type="InterPro" id="IPR052641">
    <property type="entry name" value="AKAP7_isoform_gamma"/>
</dbReference>
<protein>
    <submittedName>
        <fullName evidence="9">A-kinase anchoring protein 7</fullName>
    </submittedName>
</protein>
<accession>A0A3B3SQX0</accession>
<comment type="subunit">
    <text evidence="5">Binds cAMP-dependent protein kinase (PKA). Interacts with PRKCA; only the cytoplasmic form is capable of interacting with PRKCA.</text>
</comment>
<dbReference type="GO" id="GO:0034237">
    <property type="term" value="F:protein kinase A regulatory subunit binding"/>
    <property type="evidence" value="ECO:0007669"/>
    <property type="project" value="TreeGrafter"/>
</dbReference>
<evidence type="ECO:0000256" key="3">
    <source>
        <dbReference type="ARBA" id="ARBA00022490"/>
    </source>
</evidence>
<feature type="compositionally biased region" description="Basic residues" evidence="6">
    <location>
        <begin position="106"/>
        <end position="123"/>
    </location>
</feature>
<feature type="region of interest" description="Disordered" evidence="6">
    <location>
        <begin position="414"/>
        <end position="446"/>
    </location>
</feature>
<reference evidence="9" key="1">
    <citation type="submission" date="2025-08" db="UniProtKB">
        <authorList>
            <consortium name="Ensembl"/>
        </authorList>
    </citation>
    <scope>IDENTIFICATION</scope>
</reference>
<dbReference type="Proteomes" id="UP000261540">
    <property type="component" value="Unplaced"/>
</dbReference>
<dbReference type="PANTHER" id="PTHR15934:SF6">
    <property type="entry name" value="A-KINASE ANCHOR PROTEIN 7 ISOFORM GAMMA"/>
    <property type="match status" value="1"/>
</dbReference>
<evidence type="ECO:0000256" key="5">
    <source>
        <dbReference type="ARBA" id="ARBA00038702"/>
    </source>
</evidence>
<keyword evidence="3" id="KW-0963">Cytoplasm</keyword>
<evidence type="ECO:0000259" key="7">
    <source>
        <dbReference type="Pfam" id="PF10469"/>
    </source>
</evidence>
<dbReference type="GO" id="GO:0010738">
    <property type="term" value="P:regulation of protein kinase A signaling"/>
    <property type="evidence" value="ECO:0007669"/>
    <property type="project" value="TreeGrafter"/>
</dbReference>
<evidence type="ECO:0000256" key="1">
    <source>
        <dbReference type="ARBA" id="ARBA00004123"/>
    </source>
</evidence>
<sequence>MYGYNGTKVLRLISKALLLQPFSVFGKPRPGSPAKLQIQILAGRLNLGDLLAVAGPTSFLRPVGIADDMEHRCVSFTRDVQTVENDGDEPRSPAGVKGRGHAESKKAKKRRQKRKAKERKQKSKSLECPDNLLAELPFVNEEVWKELGFLTSEKSQNKKRKRGESGQGQSEEDDTKKKTRQQRPNYFVSIPISSAEIKGGIKAVQDHIIQKDNRLSRALIPVGSLHITLLVTYLGSEEEVSAAVSAIGQMKQVLQDLFQGRRLVLPFVGIDHFRNEVAFARLASGDHMGALEGIAEAVRKAFEERGIPSGESKAFRPHLTFMKLSKAPKLRRQGIRKLNSSLYAEFAEHKFGDETASRLDLCAMLKKKTPDGYYHCETSVPLGQKRGEEPDDEELLSLSKRLVEDAVLKALQQYKEETQQGVGGASNKGPPPPGDDLHTGASKDKE</sequence>
<keyword evidence="4" id="KW-0539">Nucleus</keyword>
<organism evidence="9 10">
    <name type="scientific">Paramormyrops kingsleyae</name>
    <dbReference type="NCBI Taxonomy" id="1676925"/>
    <lineage>
        <taxon>Eukaryota</taxon>
        <taxon>Metazoa</taxon>
        <taxon>Chordata</taxon>
        <taxon>Craniata</taxon>
        <taxon>Vertebrata</taxon>
        <taxon>Euteleostomi</taxon>
        <taxon>Actinopterygii</taxon>
        <taxon>Neopterygii</taxon>
        <taxon>Teleostei</taxon>
        <taxon>Osteoglossocephala</taxon>
        <taxon>Osteoglossomorpha</taxon>
        <taxon>Osteoglossiformes</taxon>
        <taxon>Mormyridae</taxon>
        <taxon>Paramormyrops</taxon>
    </lineage>
</organism>
<dbReference type="GeneTree" id="ENSGT00390000012756"/>
<feature type="domain" description="A-kinase anchor protein 7 RI-RII subunit-binding" evidence="8">
    <location>
        <begin position="389"/>
        <end position="420"/>
    </location>
</feature>
<comment type="subcellular location">
    <subcellularLocation>
        <location evidence="2">Cytoplasm</location>
    </subcellularLocation>
    <subcellularLocation>
        <location evidence="1">Nucleus</location>
    </subcellularLocation>
</comment>
<dbReference type="GO" id="GO:0005634">
    <property type="term" value="C:nucleus"/>
    <property type="evidence" value="ECO:0007669"/>
    <property type="project" value="UniProtKB-SubCell"/>
</dbReference>
<dbReference type="Pfam" id="PF10470">
    <property type="entry name" value="AKAP7_RIRII_bdg"/>
    <property type="match status" value="1"/>
</dbReference>
<name>A0A3B3SQX0_9TELE</name>
<feature type="compositionally biased region" description="Basic and acidic residues" evidence="6">
    <location>
        <begin position="435"/>
        <end position="446"/>
    </location>
</feature>